<sequence length="88" mass="10139">MKCVALFVAPAMVAFFVRDEKRHDQWRYVYWINGVLLILANAVFLPVATDKPASFTLITRRTKDAHEASAVEMETSARSRKKYSEPYN</sequence>
<dbReference type="OrthoDB" id="5837167at2759"/>
<proteinExistence type="predicted"/>
<keyword evidence="2" id="KW-1133">Transmembrane helix</keyword>
<evidence type="ECO:0000256" key="2">
    <source>
        <dbReference type="SAM" id="Phobius"/>
    </source>
</evidence>
<dbReference type="GO" id="GO:0016020">
    <property type="term" value="C:membrane"/>
    <property type="evidence" value="ECO:0007669"/>
    <property type="project" value="TreeGrafter"/>
</dbReference>
<evidence type="ECO:0000313" key="4">
    <source>
        <dbReference type="Proteomes" id="UP000230423"/>
    </source>
</evidence>
<keyword evidence="2" id="KW-0472">Membrane</keyword>
<dbReference type="PANTHER" id="PTHR45757">
    <property type="entry name" value="PROTEIN CBG23364-RELATED"/>
    <property type="match status" value="1"/>
</dbReference>
<dbReference type="AlphaFoldDB" id="A0A2G9UDU9"/>
<dbReference type="Proteomes" id="UP000230423">
    <property type="component" value="Unassembled WGS sequence"/>
</dbReference>
<dbReference type="EMBL" id="KZ347108">
    <property type="protein sequence ID" value="PIO68418.1"/>
    <property type="molecule type" value="Genomic_DNA"/>
</dbReference>
<dbReference type="PANTHER" id="PTHR45757:SF17">
    <property type="entry name" value="MAJOR FACILITATOR SUPERFAMILY (MFS) PROFILE DOMAIN-CONTAINING PROTEIN"/>
    <property type="match status" value="1"/>
</dbReference>
<name>A0A2G9UDU9_TELCI</name>
<feature type="region of interest" description="Disordered" evidence="1">
    <location>
        <begin position="64"/>
        <end position="88"/>
    </location>
</feature>
<organism evidence="3 4">
    <name type="scientific">Teladorsagia circumcincta</name>
    <name type="common">Brown stomach worm</name>
    <name type="synonym">Ostertagia circumcincta</name>
    <dbReference type="NCBI Taxonomy" id="45464"/>
    <lineage>
        <taxon>Eukaryota</taxon>
        <taxon>Metazoa</taxon>
        <taxon>Ecdysozoa</taxon>
        <taxon>Nematoda</taxon>
        <taxon>Chromadorea</taxon>
        <taxon>Rhabditida</taxon>
        <taxon>Rhabditina</taxon>
        <taxon>Rhabditomorpha</taxon>
        <taxon>Strongyloidea</taxon>
        <taxon>Trichostrongylidae</taxon>
        <taxon>Teladorsagia</taxon>
    </lineage>
</organism>
<keyword evidence="4" id="KW-1185">Reference proteome</keyword>
<feature type="transmembrane region" description="Helical" evidence="2">
    <location>
        <begin position="28"/>
        <end position="48"/>
    </location>
</feature>
<evidence type="ECO:0000313" key="3">
    <source>
        <dbReference type="EMBL" id="PIO68418.1"/>
    </source>
</evidence>
<protein>
    <submittedName>
        <fullName evidence="3">Uncharacterized protein</fullName>
    </submittedName>
</protein>
<gene>
    <name evidence="3" type="ORF">TELCIR_09797</name>
</gene>
<evidence type="ECO:0000256" key="1">
    <source>
        <dbReference type="SAM" id="MobiDB-lite"/>
    </source>
</evidence>
<reference evidence="3 4" key="1">
    <citation type="submission" date="2015-09" db="EMBL/GenBank/DDBJ databases">
        <title>Draft genome of the parasitic nematode Teladorsagia circumcincta isolate WARC Sus (inbred).</title>
        <authorList>
            <person name="Mitreva M."/>
        </authorList>
    </citation>
    <scope>NUCLEOTIDE SEQUENCE [LARGE SCALE GENOMIC DNA]</scope>
    <source>
        <strain evidence="3 4">S</strain>
    </source>
</reference>
<accession>A0A2G9UDU9</accession>
<keyword evidence="2" id="KW-0812">Transmembrane</keyword>